<proteinExistence type="inferred from homology"/>
<dbReference type="Pfam" id="PF03031">
    <property type="entry name" value="NIF"/>
    <property type="match status" value="1"/>
</dbReference>
<dbReference type="SUPFAM" id="SSF56784">
    <property type="entry name" value="HAD-like"/>
    <property type="match status" value="1"/>
</dbReference>
<feature type="compositionally biased region" description="Low complexity" evidence="2">
    <location>
        <begin position="220"/>
        <end position="232"/>
    </location>
</feature>
<dbReference type="GO" id="GO:0005744">
    <property type="term" value="C:TIM23 mitochondrial import inner membrane translocase complex"/>
    <property type="evidence" value="ECO:0007669"/>
    <property type="project" value="UniProtKB-UniRule"/>
</dbReference>
<evidence type="ECO:0000259" key="3">
    <source>
        <dbReference type="PROSITE" id="PS50969"/>
    </source>
</evidence>
<dbReference type="Gene3D" id="3.40.50.1000">
    <property type="entry name" value="HAD superfamily/HAD-like"/>
    <property type="match status" value="1"/>
</dbReference>
<keyword evidence="1" id="KW-0811">Translocation</keyword>
<comment type="similarity">
    <text evidence="1">Belongs to the TIM50 family.</text>
</comment>
<feature type="compositionally biased region" description="Polar residues" evidence="2">
    <location>
        <begin position="209"/>
        <end position="218"/>
    </location>
</feature>
<feature type="compositionally biased region" description="Low complexity" evidence="2">
    <location>
        <begin position="59"/>
        <end position="79"/>
    </location>
</feature>
<keyword evidence="1" id="KW-0496">Mitochondrion</keyword>
<comment type="function">
    <text evidence="1">Essential component of the TIM23 complex, a complex that mediates the translocation of transit peptide-containing proteins across the mitochondrial inner membrane.</text>
</comment>
<evidence type="ECO:0000256" key="1">
    <source>
        <dbReference type="RuleBase" id="RU365079"/>
    </source>
</evidence>
<dbReference type="GO" id="GO:0015031">
    <property type="term" value="P:protein transport"/>
    <property type="evidence" value="ECO:0007669"/>
    <property type="project" value="UniProtKB-KW"/>
</dbReference>
<evidence type="ECO:0000256" key="2">
    <source>
        <dbReference type="SAM" id="MobiDB-lite"/>
    </source>
</evidence>
<keyword evidence="1" id="KW-0809">Transit peptide</keyword>
<dbReference type="InterPro" id="IPR023214">
    <property type="entry name" value="HAD_sf"/>
</dbReference>
<comment type="subcellular location">
    <subcellularLocation>
        <location evidence="1">Mitochondrion inner membrane</location>
        <topology evidence="1">Single-pass membrane protein</topology>
    </subcellularLocation>
</comment>
<protein>
    <recommendedName>
        <fullName evidence="1">Mitochondrial import inner membrane translocase subunit TIM50</fullName>
    </recommendedName>
</protein>
<gene>
    <name evidence="4" type="ORF">NDES1114_LOCUS21886</name>
</gene>
<keyword evidence="1" id="KW-0653">Protein transport</keyword>
<dbReference type="EMBL" id="HBGF01032689">
    <property type="protein sequence ID" value="CAD9129913.1"/>
    <property type="molecule type" value="Transcribed_RNA"/>
</dbReference>
<sequence>MAAGRVVDDYLTPTRSQYWRDAAPYRAPAFAGSRVQHAPAARDSTPVSSYRTSASGYGTRSYTSNPTYTTSTTRAYAAYDSPSSHREASRPIGGGYDAYRDDDYSTPPRRTVAAVPDSSTSAWRPVDAGSDGRGRDVSPRGSPGYNYLPVQRMDVPAAANATNLAPPRPHLQRAGDAPSALGRWTASGSYASPGRTRDDSPVAVRARSPQGSSLTATHFPSAAASPPRASSPTYRGATGGLKRSPSMVKDPCSAFLPAAHPNASHRLCLALDLDETLVFARNGPVHVRPFAKELLRELHDMDVEVIVWTAGERDYAQSVIKMLDPHGTIQHCVYRHHKWWSGKPGYSKNLRALGRNLSRTLLVDNTPDCLRDQPDHGLLVSDFEGARTATYDQCLRDLVHVVAEIVARPHDPVPRIMADSRYVTRRTVPMDAGGTITTWTLANDRVLEEVSYQVQRYNRDSPQRVRGSFGRW</sequence>
<dbReference type="AlphaFoldDB" id="A0A7S1MFE2"/>
<evidence type="ECO:0000313" key="4">
    <source>
        <dbReference type="EMBL" id="CAD9129913.1"/>
    </source>
</evidence>
<feature type="region of interest" description="Disordered" evidence="2">
    <location>
        <begin position="161"/>
        <end position="245"/>
    </location>
</feature>
<dbReference type="InterPro" id="IPR050365">
    <property type="entry name" value="TIM50"/>
</dbReference>
<dbReference type="PROSITE" id="PS50969">
    <property type="entry name" value="FCP1"/>
    <property type="match status" value="1"/>
</dbReference>
<comment type="subunit">
    <text evidence="1">Component of the TIM23 complex.</text>
</comment>
<feature type="region of interest" description="Disordered" evidence="2">
    <location>
        <begin position="36"/>
        <end position="148"/>
    </location>
</feature>
<keyword evidence="1" id="KW-0813">Transport</keyword>
<feature type="domain" description="FCP1 homology" evidence="3">
    <location>
        <begin position="262"/>
        <end position="405"/>
    </location>
</feature>
<dbReference type="InterPro" id="IPR004274">
    <property type="entry name" value="FCP1_dom"/>
</dbReference>
<dbReference type="InterPro" id="IPR036412">
    <property type="entry name" value="HAD-like_sf"/>
</dbReference>
<dbReference type="SMART" id="SM00577">
    <property type="entry name" value="CPDc"/>
    <property type="match status" value="1"/>
</dbReference>
<dbReference type="CDD" id="cd07521">
    <property type="entry name" value="HAD_FCP1-like"/>
    <property type="match status" value="1"/>
</dbReference>
<organism evidence="4">
    <name type="scientific">Neobodo designis</name>
    <name type="common">Flagellated protozoan</name>
    <name type="synonym">Bodo designis</name>
    <dbReference type="NCBI Taxonomy" id="312471"/>
    <lineage>
        <taxon>Eukaryota</taxon>
        <taxon>Discoba</taxon>
        <taxon>Euglenozoa</taxon>
        <taxon>Kinetoplastea</taxon>
        <taxon>Metakinetoplastina</taxon>
        <taxon>Neobodonida</taxon>
        <taxon>Neobodo</taxon>
    </lineage>
</organism>
<dbReference type="PANTHER" id="PTHR12210">
    <property type="entry name" value="DULLARD PROTEIN PHOSPHATASE"/>
    <property type="match status" value="1"/>
</dbReference>
<feature type="compositionally biased region" description="Polar residues" evidence="2">
    <location>
        <begin position="45"/>
        <end position="58"/>
    </location>
</feature>
<accession>A0A7S1MFE2</accession>
<name>A0A7S1MFE2_NEODS</name>
<reference evidence="4" key="1">
    <citation type="submission" date="2021-01" db="EMBL/GenBank/DDBJ databases">
        <authorList>
            <person name="Corre E."/>
            <person name="Pelletier E."/>
            <person name="Niang G."/>
            <person name="Scheremetjew M."/>
            <person name="Finn R."/>
            <person name="Kale V."/>
            <person name="Holt S."/>
            <person name="Cochrane G."/>
            <person name="Meng A."/>
            <person name="Brown T."/>
            <person name="Cohen L."/>
        </authorList>
    </citation>
    <scope>NUCLEOTIDE SEQUENCE</scope>
    <source>
        <strain evidence="4">CCAP 1951/1</strain>
    </source>
</reference>